<reference evidence="1" key="1">
    <citation type="submission" date="2022-04" db="EMBL/GenBank/DDBJ databases">
        <title>Roseibium sp. CAU 1639 isolated from mud.</title>
        <authorList>
            <person name="Kim W."/>
        </authorList>
    </citation>
    <scope>NUCLEOTIDE SEQUENCE</scope>
    <source>
        <strain evidence="1">CAU 1639</strain>
    </source>
</reference>
<dbReference type="RefSeq" id="WP_248158294.1">
    <property type="nucleotide sequence ID" value="NZ_JALNMJ010000022.1"/>
</dbReference>
<sequence>MAGFDPYLLREAWAILRDDLREKGYHIRRGVCFEELESRIAKSEKPKLTEHFSTEKNTYTPTQAFWLYVETSAGEIVARNAVRLDDLGEMTLVDYWRKYWKRCYPGVDNPSAELANRQPRFGKKITGRVCYQGDLFVEPGHREAGVGSAITKLLQIDALDEWKPDYLYGWVAPKHIGTRLFPSYGFRAVHARGIHWEIPPSTIDADLTFVGNAADDLADLLLEITTSRPSLEST</sequence>
<evidence type="ECO:0008006" key="3">
    <source>
        <dbReference type="Google" id="ProtNLM"/>
    </source>
</evidence>
<organism evidence="1 2">
    <name type="scientific">Roseibium sediminicola</name>
    <dbReference type="NCBI Taxonomy" id="2933272"/>
    <lineage>
        <taxon>Bacteria</taxon>
        <taxon>Pseudomonadati</taxon>
        <taxon>Pseudomonadota</taxon>
        <taxon>Alphaproteobacteria</taxon>
        <taxon>Hyphomicrobiales</taxon>
        <taxon>Stappiaceae</taxon>
        <taxon>Roseibium</taxon>
    </lineage>
</organism>
<keyword evidence="2" id="KW-1185">Reference proteome</keyword>
<dbReference type="Proteomes" id="UP001431221">
    <property type="component" value="Unassembled WGS sequence"/>
</dbReference>
<dbReference type="SUPFAM" id="SSF55729">
    <property type="entry name" value="Acyl-CoA N-acyltransferases (Nat)"/>
    <property type="match status" value="1"/>
</dbReference>
<accession>A0ABT0H0K6</accession>
<evidence type="ECO:0000313" key="1">
    <source>
        <dbReference type="EMBL" id="MCK7615217.1"/>
    </source>
</evidence>
<proteinExistence type="predicted"/>
<dbReference type="Gene3D" id="3.40.630.30">
    <property type="match status" value="1"/>
</dbReference>
<protein>
    <recommendedName>
        <fullName evidence="3">N-acetyltransferase domain-containing protein</fullName>
    </recommendedName>
</protein>
<gene>
    <name evidence="1" type="ORF">M0H32_23880</name>
</gene>
<dbReference type="EMBL" id="JALNMJ010000022">
    <property type="protein sequence ID" value="MCK7615217.1"/>
    <property type="molecule type" value="Genomic_DNA"/>
</dbReference>
<dbReference type="InterPro" id="IPR016181">
    <property type="entry name" value="Acyl_CoA_acyltransferase"/>
</dbReference>
<evidence type="ECO:0000313" key="2">
    <source>
        <dbReference type="Proteomes" id="UP001431221"/>
    </source>
</evidence>
<name>A0ABT0H0K6_9HYPH</name>
<comment type="caution">
    <text evidence="1">The sequence shown here is derived from an EMBL/GenBank/DDBJ whole genome shotgun (WGS) entry which is preliminary data.</text>
</comment>